<organism evidence="4">
    <name type="scientific">Soboliphyme baturini</name>
    <dbReference type="NCBI Taxonomy" id="241478"/>
    <lineage>
        <taxon>Eukaryota</taxon>
        <taxon>Metazoa</taxon>
        <taxon>Ecdysozoa</taxon>
        <taxon>Nematoda</taxon>
        <taxon>Enoplea</taxon>
        <taxon>Dorylaimia</taxon>
        <taxon>Dioctophymatida</taxon>
        <taxon>Dioctophymatoidea</taxon>
        <taxon>Soboliphymatidae</taxon>
        <taxon>Soboliphyme</taxon>
    </lineage>
</organism>
<gene>
    <name evidence="2" type="ORF">SBAD_LOCUS5667</name>
</gene>
<evidence type="ECO:0000256" key="1">
    <source>
        <dbReference type="SAM" id="MobiDB-lite"/>
    </source>
</evidence>
<sequence>MGFQITGRSFDEMQQSAIDMLLESSSETSAARKEISGDKGSSAAGFGGIVVGTEMRRGDSKSAEQVHSPITEEEEAECEKSIDTTRYSGQQAEADSGGTNVNACASTATAAESNEGRKLCEYFNQQQKDSAQKRPPEMTGGKDAPQHAITYQLMHMSYYADDKAVTAAGNASNVSPVKLRAKSWKSKLDAASNGSDAALRVTRCCSTDIEKIADRRCSVVKTKAS</sequence>
<dbReference type="Proteomes" id="UP000270296">
    <property type="component" value="Unassembled WGS sequence"/>
</dbReference>
<protein>
    <submittedName>
        <fullName evidence="2 4">Uncharacterized protein</fullName>
    </submittedName>
</protein>
<dbReference type="EMBL" id="UZAM01009154">
    <property type="protein sequence ID" value="VDP07935.1"/>
    <property type="molecule type" value="Genomic_DNA"/>
</dbReference>
<dbReference type="WBParaSite" id="SBAD_0000589201-mRNA-1">
    <property type="protein sequence ID" value="SBAD_0000589201-mRNA-1"/>
    <property type="gene ID" value="SBAD_0000589201"/>
</dbReference>
<reference evidence="4" key="1">
    <citation type="submission" date="2016-06" db="UniProtKB">
        <authorList>
            <consortium name="WormBaseParasite"/>
        </authorList>
    </citation>
    <scope>IDENTIFICATION</scope>
</reference>
<evidence type="ECO:0000313" key="3">
    <source>
        <dbReference type="Proteomes" id="UP000270296"/>
    </source>
</evidence>
<feature type="compositionally biased region" description="Basic and acidic residues" evidence="1">
    <location>
        <begin position="54"/>
        <end position="64"/>
    </location>
</feature>
<accession>A0A183IPX0</accession>
<reference evidence="2 3" key="2">
    <citation type="submission" date="2018-11" db="EMBL/GenBank/DDBJ databases">
        <authorList>
            <consortium name="Pathogen Informatics"/>
        </authorList>
    </citation>
    <scope>NUCLEOTIDE SEQUENCE [LARGE SCALE GENOMIC DNA]</scope>
</reference>
<evidence type="ECO:0000313" key="2">
    <source>
        <dbReference type="EMBL" id="VDP07935.1"/>
    </source>
</evidence>
<feature type="region of interest" description="Disordered" evidence="1">
    <location>
        <begin position="23"/>
        <end position="100"/>
    </location>
</feature>
<dbReference type="AlphaFoldDB" id="A0A183IPX0"/>
<name>A0A183IPX0_9BILA</name>
<evidence type="ECO:0000313" key="4">
    <source>
        <dbReference type="WBParaSite" id="SBAD_0000589201-mRNA-1"/>
    </source>
</evidence>
<feature type="compositionally biased region" description="Polar residues" evidence="1">
    <location>
        <begin position="84"/>
        <end position="100"/>
    </location>
</feature>
<keyword evidence="3" id="KW-1185">Reference proteome</keyword>
<proteinExistence type="predicted"/>